<keyword evidence="6 7" id="KW-0472">Membrane</keyword>
<evidence type="ECO:0000256" key="1">
    <source>
        <dbReference type="ARBA" id="ARBA00004651"/>
    </source>
</evidence>
<keyword evidence="2 7" id="KW-0813">Transport</keyword>
<keyword evidence="3" id="KW-1003">Cell membrane</keyword>
<accession>A0A7C2W6B0</accession>
<reference evidence="9" key="1">
    <citation type="journal article" date="2020" name="mSystems">
        <title>Genome- and Community-Level Interaction Insights into Carbon Utilization and Element Cycling Functions of Hydrothermarchaeota in Hydrothermal Sediment.</title>
        <authorList>
            <person name="Zhou Z."/>
            <person name="Liu Y."/>
            <person name="Xu W."/>
            <person name="Pan J."/>
            <person name="Luo Z.H."/>
            <person name="Li M."/>
        </authorList>
    </citation>
    <scope>NUCLEOTIDE SEQUENCE [LARGE SCALE GENOMIC DNA]</scope>
    <source>
        <strain evidence="9">SpSt-192</strain>
    </source>
</reference>
<organism evidence="9">
    <name type="scientific">Thermorudis sp</name>
    <dbReference type="NCBI Taxonomy" id="1969470"/>
    <lineage>
        <taxon>Bacteria</taxon>
        <taxon>Pseudomonadati</taxon>
        <taxon>Thermomicrobiota</taxon>
        <taxon>Thermomicrobia</taxon>
        <taxon>Thermomicrobia incertae sedis</taxon>
        <taxon>Thermorudis</taxon>
    </lineage>
</organism>
<evidence type="ECO:0000256" key="5">
    <source>
        <dbReference type="ARBA" id="ARBA00022989"/>
    </source>
</evidence>
<feature type="domain" description="ABC transmembrane type-1" evidence="8">
    <location>
        <begin position="93"/>
        <end position="305"/>
    </location>
</feature>
<feature type="transmembrane region" description="Helical" evidence="7">
    <location>
        <begin position="32"/>
        <end position="52"/>
    </location>
</feature>
<dbReference type="PROSITE" id="PS50928">
    <property type="entry name" value="ABC_TM1"/>
    <property type="match status" value="1"/>
</dbReference>
<comment type="similarity">
    <text evidence="7">Belongs to the binding-protein-dependent transport system permease family.</text>
</comment>
<evidence type="ECO:0000256" key="3">
    <source>
        <dbReference type="ARBA" id="ARBA00022475"/>
    </source>
</evidence>
<dbReference type="InterPro" id="IPR051393">
    <property type="entry name" value="ABC_transporter_permease"/>
</dbReference>
<protein>
    <submittedName>
        <fullName evidence="9">Sugar ABC transporter permease</fullName>
    </submittedName>
</protein>
<dbReference type="PANTHER" id="PTHR30193:SF37">
    <property type="entry name" value="INNER MEMBRANE ABC TRANSPORTER PERMEASE PROTEIN YCJO"/>
    <property type="match status" value="1"/>
</dbReference>
<name>A0A7C2W6B0_9BACT</name>
<dbReference type="InterPro" id="IPR000515">
    <property type="entry name" value="MetI-like"/>
</dbReference>
<evidence type="ECO:0000256" key="2">
    <source>
        <dbReference type="ARBA" id="ARBA00022448"/>
    </source>
</evidence>
<sequence>MAQGQPETVDKWALAPAIERGISLRRPALGEWSLFLLLAGPNLVLFAVFTYWPLFYNAYLSLMSWDMISPVKAFVGLENYRYLVSDREFRRVVLNTVIFTLGTVGGTTGLGLLLALLLNRPLYGRTWARGVIFAPVLLSGAAISVFWVNILNPRFGLFAQVLSWFSLSSPNWLNHPTWAMVAVILVYTWKNVGFSMVIYLAGLQAIPADLYEAARVDGAGHLGTFRWVTLPQLGPVTLFLLVVSMISSFQAFDIIKVMTDGGPVHATTTLLFYIYEQGFVAFNAGRAAAASVFLFLAMLAVTVIQLRLGERRVHYG</sequence>
<gene>
    <name evidence="9" type="ORF">ENP13_02325</name>
</gene>
<dbReference type="Pfam" id="PF00528">
    <property type="entry name" value="BPD_transp_1"/>
    <property type="match status" value="1"/>
</dbReference>
<evidence type="ECO:0000259" key="8">
    <source>
        <dbReference type="PROSITE" id="PS50928"/>
    </source>
</evidence>
<feature type="transmembrane region" description="Helical" evidence="7">
    <location>
        <begin position="233"/>
        <end position="252"/>
    </location>
</feature>
<feature type="transmembrane region" description="Helical" evidence="7">
    <location>
        <begin position="130"/>
        <end position="151"/>
    </location>
</feature>
<keyword evidence="5 7" id="KW-1133">Transmembrane helix</keyword>
<keyword evidence="4 7" id="KW-0812">Transmembrane</keyword>
<evidence type="ECO:0000256" key="6">
    <source>
        <dbReference type="ARBA" id="ARBA00023136"/>
    </source>
</evidence>
<dbReference type="CDD" id="cd06261">
    <property type="entry name" value="TM_PBP2"/>
    <property type="match status" value="1"/>
</dbReference>
<dbReference type="AlphaFoldDB" id="A0A7C2W6B0"/>
<comment type="subcellular location">
    <subcellularLocation>
        <location evidence="1 7">Cell membrane</location>
        <topology evidence="1 7">Multi-pass membrane protein</topology>
    </subcellularLocation>
</comment>
<evidence type="ECO:0000256" key="7">
    <source>
        <dbReference type="RuleBase" id="RU363032"/>
    </source>
</evidence>
<dbReference type="SUPFAM" id="SSF161098">
    <property type="entry name" value="MetI-like"/>
    <property type="match status" value="1"/>
</dbReference>
<comment type="caution">
    <text evidence="9">The sequence shown here is derived from an EMBL/GenBank/DDBJ whole genome shotgun (WGS) entry which is preliminary data.</text>
</comment>
<evidence type="ECO:0000313" key="9">
    <source>
        <dbReference type="EMBL" id="HEX70067.1"/>
    </source>
</evidence>
<feature type="transmembrane region" description="Helical" evidence="7">
    <location>
        <begin position="92"/>
        <end position="118"/>
    </location>
</feature>
<dbReference type="EMBL" id="DSID01000184">
    <property type="protein sequence ID" value="HEX70067.1"/>
    <property type="molecule type" value="Genomic_DNA"/>
</dbReference>
<feature type="transmembrane region" description="Helical" evidence="7">
    <location>
        <begin position="288"/>
        <end position="308"/>
    </location>
</feature>
<dbReference type="InterPro" id="IPR035906">
    <property type="entry name" value="MetI-like_sf"/>
</dbReference>
<dbReference type="GO" id="GO:0055085">
    <property type="term" value="P:transmembrane transport"/>
    <property type="evidence" value="ECO:0007669"/>
    <property type="project" value="InterPro"/>
</dbReference>
<dbReference type="Gene3D" id="1.10.3720.10">
    <property type="entry name" value="MetI-like"/>
    <property type="match status" value="1"/>
</dbReference>
<dbReference type="PANTHER" id="PTHR30193">
    <property type="entry name" value="ABC TRANSPORTER PERMEASE PROTEIN"/>
    <property type="match status" value="1"/>
</dbReference>
<dbReference type="GO" id="GO:0005886">
    <property type="term" value="C:plasma membrane"/>
    <property type="evidence" value="ECO:0007669"/>
    <property type="project" value="UniProtKB-SubCell"/>
</dbReference>
<proteinExistence type="inferred from homology"/>
<evidence type="ECO:0000256" key="4">
    <source>
        <dbReference type="ARBA" id="ARBA00022692"/>
    </source>
</evidence>